<feature type="compositionally biased region" description="Basic and acidic residues" evidence="1">
    <location>
        <begin position="356"/>
        <end position="368"/>
    </location>
</feature>
<feature type="region of interest" description="Disordered" evidence="1">
    <location>
        <begin position="1"/>
        <end position="107"/>
    </location>
</feature>
<reference evidence="2" key="2">
    <citation type="journal article" date="2023" name="IMA Fungus">
        <title>Comparative genomic study of the Penicillium genus elucidates a diverse pangenome and 15 lateral gene transfer events.</title>
        <authorList>
            <person name="Petersen C."/>
            <person name="Sorensen T."/>
            <person name="Nielsen M.R."/>
            <person name="Sondergaard T.E."/>
            <person name="Sorensen J.L."/>
            <person name="Fitzpatrick D.A."/>
            <person name="Frisvad J.C."/>
            <person name="Nielsen K.L."/>
        </authorList>
    </citation>
    <scope>NUCLEOTIDE SEQUENCE</scope>
    <source>
        <strain evidence="2">IBT 16125</strain>
    </source>
</reference>
<feature type="region of interest" description="Disordered" evidence="1">
    <location>
        <begin position="318"/>
        <end position="406"/>
    </location>
</feature>
<proteinExistence type="predicted"/>
<feature type="region of interest" description="Disordered" evidence="1">
    <location>
        <begin position="449"/>
        <end position="471"/>
    </location>
</feature>
<organism evidence="2 3">
    <name type="scientific">Penicillium daleae</name>
    <dbReference type="NCBI Taxonomy" id="63821"/>
    <lineage>
        <taxon>Eukaryota</taxon>
        <taxon>Fungi</taxon>
        <taxon>Dikarya</taxon>
        <taxon>Ascomycota</taxon>
        <taxon>Pezizomycotina</taxon>
        <taxon>Eurotiomycetes</taxon>
        <taxon>Eurotiomycetidae</taxon>
        <taxon>Eurotiales</taxon>
        <taxon>Aspergillaceae</taxon>
        <taxon>Penicillium</taxon>
    </lineage>
</organism>
<name>A0AAD6G789_9EURO</name>
<gene>
    <name evidence="2" type="ORF">N7458_002524</name>
</gene>
<evidence type="ECO:0000313" key="2">
    <source>
        <dbReference type="EMBL" id="KAJ5460972.1"/>
    </source>
</evidence>
<feature type="compositionally biased region" description="Polar residues" evidence="1">
    <location>
        <begin position="1"/>
        <end position="12"/>
    </location>
</feature>
<reference evidence="2" key="1">
    <citation type="submission" date="2022-12" db="EMBL/GenBank/DDBJ databases">
        <authorList>
            <person name="Petersen C."/>
        </authorList>
    </citation>
    <scope>NUCLEOTIDE SEQUENCE</scope>
    <source>
        <strain evidence="2">IBT 16125</strain>
    </source>
</reference>
<keyword evidence="3" id="KW-1185">Reference proteome</keyword>
<protein>
    <submittedName>
        <fullName evidence="2">Uncharacterized protein</fullName>
    </submittedName>
</protein>
<feature type="compositionally biased region" description="Basic and acidic residues" evidence="1">
    <location>
        <begin position="18"/>
        <end position="40"/>
    </location>
</feature>
<evidence type="ECO:0000256" key="1">
    <source>
        <dbReference type="SAM" id="MobiDB-lite"/>
    </source>
</evidence>
<dbReference type="EMBL" id="JAPVEA010000002">
    <property type="protein sequence ID" value="KAJ5460972.1"/>
    <property type="molecule type" value="Genomic_DNA"/>
</dbReference>
<dbReference type="Proteomes" id="UP001213681">
    <property type="component" value="Unassembled WGS sequence"/>
</dbReference>
<dbReference type="GeneID" id="81596150"/>
<feature type="compositionally biased region" description="Acidic residues" evidence="1">
    <location>
        <begin position="456"/>
        <end position="471"/>
    </location>
</feature>
<dbReference type="RefSeq" id="XP_056770014.1">
    <property type="nucleotide sequence ID" value="XM_056905907.1"/>
</dbReference>
<sequence length="471" mass="53485">MAPPGKSQNSSGIPPKGPETRAKKAELAEKLQQIEKDAESGKLSGAKLESARAQINEPEPTNSEQEVEPHSKPPFNAQDVSPVSNHLNGDGENEPVEPNDTPMDTSVDVTRPVKNILPDPAEGFDDRSLIVRFNKLATTNGQRGGQPEAWCKRGTSRKVIIRLGPPEAVKYVFRSAKGYNLRNLPEASYSASRITQIWDVDEHGNRHRRYTAENIDGIIGVAIQERADPDREYKNAPTTYLKVVFVNIWEEDQHKLTNGLAWIPKADLDPLYEDEEIMAVINTVWDQQEERYNQHEKEAGGDDFDRLPSVCPLEVFKREKRSRTRSASPRTSLENARPWSGAKRGATATPTKLNKIMRESSDRDVKQEPEEDSPFVQQPKETGEPPLSSTVADLPSDAQKAEKREPLRFNKWTYIAELRRSEKWDTMSEKEKAKRMAKALARYHHYREERLRMGDIEEPDDDDEEEEIQKT</sequence>
<comment type="caution">
    <text evidence="2">The sequence shown here is derived from an EMBL/GenBank/DDBJ whole genome shotgun (WGS) entry which is preliminary data.</text>
</comment>
<dbReference type="AlphaFoldDB" id="A0AAD6G789"/>
<feature type="compositionally biased region" description="Polar residues" evidence="1">
    <location>
        <begin position="78"/>
        <end position="87"/>
    </location>
</feature>
<evidence type="ECO:0000313" key="3">
    <source>
        <dbReference type="Proteomes" id="UP001213681"/>
    </source>
</evidence>
<accession>A0AAD6G789</accession>